<dbReference type="NCBIfam" id="TIGR00236">
    <property type="entry name" value="wecB"/>
    <property type="match status" value="1"/>
</dbReference>
<accession>A0ABT1QWT5</accession>
<evidence type="ECO:0000256" key="3">
    <source>
        <dbReference type="ARBA" id="ARBA00038209"/>
    </source>
</evidence>
<evidence type="ECO:0000259" key="6">
    <source>
        <dbReference type="Pfam" id="PF02350"/>
    </source>
</evidence>
<evidence type="ECO:0000256" key="1">
    <source>
        <dbReference type="ARBA" id="ARBA00023235"/>
    </source>
</evidence>
<evidence type="ECO:0000256" key="4">
    <source>
        <dbReference type="ARBA" id="ARBA00038858"/>
    </source>
</evidence>
<keyword evidence="1 5" id="KW-0413">Isomerase</keyword>
<comment type="catalytic activity">
    <reaction evidence="2">
        <text>UDP-N-acetyl-alpha-D-glucosamine = UDP-N-acetyl-alpha-D-mannosamine</text>
        <dbReference type="Rhea" id="RHEA:17213"/>
        <dbReference type="ChEBI" id="CHEBI:57705"/>
        <dbReference type="ChEBI" id="CHEBI:68623"/>
        <dbReference type="EC" id="5.1.3.14"/>
    </reaction>
</comment>
<feature type="domain" description="UDP-N-acetylglucosamine 2-epimerase" evidence="6">
    <location>
        <begin position="23"/>
        <end position="361"/>
    </location>
</feature>
<dbReference type="EC" id="5.1.3.14" evidence="4"/>
<evidence type="ECO:0000313" key="8">
    <source>
        <dbReference type="Proteomes" id="UP001165498"/>
    </source>
</evidence>
<dbReference type="PANTHER" id="PTHR43174">
    <property type="entry name" value="UDP-N-ACETYLGLUCOSAMINE 2-EPIMERASE"/>
    <property type="match status" value="1"/>
</dbReference>
<dbReference type="InterPro" id="IPR029767">
    <property type="entry name" value="WecB-like"/>
</dbReference>
<dbReference type="PANTHER" id="PTHR43174:SF2">
    <property type="entry name" value="UDP-N-ACETYLGLUCOSAMINE 2-EPIMERASE"/>
    <property type="match status" value="1"/>
</dbReference>
<gene>
    <name evidence="7" type="primary">wecB</name>
    <name evidence="7" type="ORF">NM961_18640</name>
</gene>
<dbReference type="InterPro" id="IPR003331">
    <property type="entry name" value="UDP_GlcNAc_Epimerase_2_dom"/>
</dbReference>
<protein>
    <recommendedName>
        <fullName evidence="4">UDP-N-acetylglucosamine 2-epimerase (non-hydrolyzing)</fullName>
        <ecNumber evidence="4">5.1.3.14</ecNumber>
    </recommendedName>
</protein>
<comment type="caution">
    <text evidence="7">The sequence shown here is derived from an EMBL/GenBank/DDBJ whole genome shotgun (WGS) entry which is preliminary data.</text>
</comment>
<proteinExistence type="inferred from homology"/>
<organism evidence="7 8">
    <name type="scientific">Tahibacter harae</name>
    <dbReference type="NCBI Taxonomy" id="2963937"/>
    <lineage>
        <taxon>Bacteria</taxon>
        <taxon>Pseudomonadati</taxon>
        <taxon>Pseudomonadota</taxon>
        <taxon>Gammaproteobacteria</taxon>
        <taxon>Lysobacterales</taxon>
        <taxon>Rhodanobacteraceae</taxon>
        <taxon>Tahibacter</taxon>
    </lineage>
</organism>
<dbReference type="Proteomes" id="UP001165498">
    <property type="component" value="Unassembled WGS sequence"/>
</dbReference>
<sequence length="368" mass="39799">MPHRVLIAAGTRPECLKLASVVRALRAQEGLQTLLLNSGQHQAMVERTFAQLGLACDLAPGQISAASLSHALSALRAQIRQAAKAHGADLVVSQGDTSTAYAAALAARDLGLPLAHVEAGLRTSHPYRPFPEELFRRRIAPIARLHFAPTQQAAANLRGEGVADERIHRVGNSVIDLLREEVERREPTPLPFLPATREHIALTLHRRENYGRGLDLVCAAVLELLQQHAELGLVCPVHPNPAVGSRIRRHLAGHARIALVEPLDYRLFIALLARARLAITDSGGIQEEAPYLGTPVLVVRENTERPESVALGAATLVPLKPERIVAEADRLLRAAPPARLAFAPESPYGDGRSGERIAATIARFLQNP</sequence>
<dbReference type="RefSeq" id="WP_255915923.1">
    <property type="nucleotide sequence ID" value="NZ_JANFQO010000020.1"/>
</dbReference>
<dbReference type="SUPFAM" id="SSF53756">
    <property type="entry name" value="UDP-Glycosyltransferase/glycogen phosphorylase"/>
    <property type="match status" value="1"/>
</dbReference>
<dbReference type="EMBL" id="JANFQO010000020">
    <property type="protein sequence ID" value="MCQ4166735.1"/>
    <property type="molecule type" value="Genomic_DNA"/>
</dbReference>
<name>A0ABT1QWT5_9GAMM</name>
<comment type="similarity">
    <text evidence="3 5">Belongs to the UDP-N-acetylglucosamine 2-epimerase family.</text>
</comment>
<evidence type="ECO:0000256" key="2">
    <source>
        <dbReference type="ARBA" id="ARBA00036080"/>
    </source>
</evidence>
<dbReference type="Gene3D" id="3.40.50.2000">
    <property type="entry name" value="Glycogen Phosphorylase B"/>
    <property type="match status" value="2"/>
</dbReference>
<evidence type="ECO:0000313" key="7">
    <source>
        <dbReference type="EMBL" id="MCQ4166735.1"/>
    </source>
</evidence>
<dbReference type="Pfam" id="PF02350">
    <property type="entry name" value="Epimerase_2"/>
    <property type="match status" value="1"/>
</dbReference>
<reference evidence="7" key="1">
    <citation type="submission" date="2022-07" db="EMBL/GenBank/DDBJ databases">
        <title>Tahibacter sp., a new gammaproteobacterium isolated from the silt sample collected at pig farm.</title>
        <authorList>
            <person name="Chen H."/>
        </authorList>
    </citation>
    <scope>NUCLEOTIDE SEQUENCE</scope>
    <source>
        <strain evidence="7">P2K</strain>
    </source>
</reference>
<evidence type="ECO:0000256" key="5">
    <source>
        <dbReference type="RuleBase" id="RU003513"/>
    </source>
</evidence>
<dbReference type="CDD" id="cd03786">
    <property type="entry name" value="GTB_UDP-GlcNAc_2-Epimerase"/>
    <property type="match status" value="1"/>
</dbReference>
<dbReference type="GO" id="GO:0008761">
    <property type="term" value="F:UDP-N-acetylglucosamine 2-epimerase activity"/>
    <property type="evidence" value="ECO:0007669"/>
    <property type="project" value="UniProtKB-EC"/>
</dbReference>
<keyword evidence="8" id="KW-1185">Reference proteome</keyword>